<dbReference type="RefSeq" id="XP_025383333.1">
    <property type="nucleotide sequence ID" value="XM_025532241.1"/>
</dbReference>
<gene>
    <name evidence="1" type="ORF">BO83DRAFT_382510</name>
</gene>
<proteinExistence type="predicted"/>
<dbReference type="EMBL" id="MSFU01000035">
    <property type="protein sequence ID" value="PWY63660.1"/>
    <property type="molecule type" value="Genomic_DNA"/>
</dbReference>
<evidence type="ECO:0000313" key="2">
    <source>
        <dbReference type="Proteomes" id="UP000246171"/>
    </source>
</evidence>
<dbReference type="VEuPathDB" id="FungiDB:BO83DRAFT_382510"/>
<comment type="caution">
    <text evidence="1">The sequence shown here is derived from an EMBL/GenBank/DDBJ whole genome shotgun (WGS) entry which is preliminary data.</text>
</comment>
<dbReference type="AlphaFoldDB" id="A0A317UUD9"/>
<name>A0A317UUD9_ASPEC</name>
<dbReference type="GeneID" id="37054203"/>
<keyword evidence="2" id="KW-1185">Reference proteome</keyword>
<organism evidence="1 2">
    <name type="scientific">Aspergillus eucalypticola (strain CBS 122712 / IBT 29274)</name>
    <dbReference type="NCBI Taxonomy" id="1448314"/>
    <lineage>
        <taxon>Eukaryota</taxon>
        <taxon>Fungi</taxon>
        <taxon>Dikarya</taxon>
        <taxon>Ascomycota</taxon>
        <taxon>Pezizomycotina</taxon>
        <taxon>Eurotiomycetes</taxon>
        <taxon>Eurotiomycetidae</taxon>
        <taxon>Eurotiales</taxon>
        <taxon>Aspergillaceae</taxon>
        <taxon>Aspergillus</taxon>
        <taxon>Aspergillus subgen. Circumdati</taxon>
    </lineage>
</organism>
<reference evidence="1" key="1">
    <citation type="submission" date="2016-12" db="EMBL/GenBank/DDBJ databases">
        <title>The genomes of Aspergillus section Nigri reveals drivers in fungal speciation.</title>
        <authorList>
            <consortium name="DOE Joint Genome Institute"/>
            <person name="Vesth T.C."/>
            <person name="Nybo J."/>
            <person name="Theobald S."/>
            <person name="Brandl J."/>
            <person name="Frisvad J.C."/>
            <person name="Nielsen K.F."/>
            <person name="Lyhne E.K."/>
            <person name="Kogle M.E."/>
            <person name="Kuo A."/>
            <person name="Riley R."/>
            <person name="Clum A."/>
            <person name="Nolan M."/>
            <person name="Lipzen A."/>
            <person name="Salamov A."/>
            <person name="Henrissat B."/>
            <person name="Wiebenga A."/>
            <person name="De vries R.P."/>
            <person name="Grigoriev I.V."/>
            <person name="Mortensen U.H."/>
            <person name="Andersen M.R."/>
            <person name="Baker S.E."/>
        </authorList>
    </citation>
    <scope>NUCLEOTIDE SEQUENCE</scope>
    <source>
        <strain evidence="1">CBS 122712</strain>
    </source>
</reference>
<dbReference type="Proteomes" id="UP000246171">
    <property type="component" value="Unassembled WGS sequence"/>
</dbReference>
<protein>
    <submittedName>
        <fullName evidence="1">Uncharacterized protein</fullName>
    </submittedName>
</protein>
<sequence>MRRPDDRNSRSNWGYGAAEGEMIGRVSAGECRSDVKLMDLILGCETYTLFVVLCGYGCGVPIGLYNSGSVYEY</sequence>
<accession>A0A317UUD9</accession>
<evidence type="ECO:0000313" key="1">
    <source>
        <dbReference type="EMBL" id="PWY63660.1"/>
    </source>
</evidence>